<dbReference type="RefSeq" id="WP_125082575.1">
    <property type="nucleotide sequence ID" value="NZ_CP034248.1"/>
</dbReference>
<feature type="transmembrane region" description="Helical" evidence="1">
    <location>
        <begin position="49"/>
        <end position="69"/>
    </location>
</feature>
<protein>
    <recommendedName>
        <fullName evidence="4">ABC transporter permease</fullName>
    </recommendedName>
</protein>
<accession>A0A3Q8S4Q8</accession>
<feature type="transmembrane region" description="Helical" evidence="1">
    <location>
        <begin position="162"/>
        <end position="184"/>
    </location>
</feature>
<proteinExistence type="predicted"/>
<dbReference type="AlphaFoldDB" id="A0A3Q8S4Q8"/>
<feature type="transmembrane region" description="Helical" evidence="1">
    <location>
        <begin position="96"/>
        <end position="121"/>
    </location>
</feature>
<keyword evidence="3" id="KW-1185">Reference proteome</keyword>
<gene>
    <name evidence="2" type="ORF">EIM92_10435</name>
</gene>
<dbReference type="Pfam" id="PF12730">
    <property type="entry name" value="ABC2_membrane_4"/>
    <property type="match status" value="1"/>
</dbReference>
<evidence type="ECO:0000313" key="3">
    <source>
        <dbReference type="Proteomes" id="UP000273145"/>
    </source>
</evidence>
<feature type="transmembrane region" description="Helical" evidence="1">
    <location>
        <begin position="133"/>
        <end position="155"/>
    </location>
</feature>
<name>A0A3Q8S4Q8_9BACL</name>
<keyword evidence="1" id="KW-0472">Membrane</keyword>
<evidence type="ECO:0000313" key="2">
    <source>
        <dbReference type="EMBL" id="AZK46519.1"/>
    </source>
</evidence>
<dbReference type="Proteomes" id="UP000273145">
    <property type="component" value="Chromosome"/>
</dbReference>
<organism evidence="2 3">
    <name type="scientific">Paenibacillus lentus</name>
    <dbReference type="NCBI Taxonomy" id="1338368"/>
    <lineage>
        <taxon>Bacteria</taxon>
        <taxon>Bacillati</taxon>
        <taxon>Bacillota</taxon>
        <taxon>Bacilli</taxon>
        <taxon>Bacillales</taxon>
        <taxon>Paenibacillaceae</taxon>
        <taxon>Paenibacillus</taxon>
    </lineage>
</organism>
<evidence type="ECO:0000256" key="1">
    <source>
        <dbReference type="SAM" id="Phobius"/>
    </source>
</evidence>
<dbReference type="EMBL" id="CP034248">
    <property type="protein sequence ID" value="AZK46519.1"/>
    <property type="molecule type" value="Genomic_DNA"/>
</dbReference>
<dbReference type="KEGG" id="plen:EIM92_10435"/>
<keyword evidence="1" id="KW-0812">Transmembrane</keyword>
<keyword evidence="1" id="KW-1133">Transmembrane helix</keyword>
<evidence type="ECO:0008006" key="4">
    <source>
        <dbReference type="Google" id="ProtNLM"/>
    </source>
</evidence>
<dbReference type="OrthoDB" id="2678703at2"/>
<reference evidence="2 3" key="1">
    <citation type="submission" date="2018-11" db="EMBL/GenBank/DDBJ databases">
        <title>Genome sequencing of Paenibacillus lentus DSM25539(T).</title>
        <authorList>
            <person name="Kook J.-K."/>
            <person name="Park S.-N."/>
            <person name="Lim Y.K."/>
        </authorList>
    </citation>
    <scope>NUCLEOTIDE SEQUENCE [LARGE SCALE GENOMIC DNA]</scope>
    <source>
        <strain evidence="2 3">DSM 25539</strain>
    </source>
</reference>
<sequence length="229" mass="25582">MYKVEVYKISHSPNLLYLMFVVTVVSIFLGITLSAKMNVSDSSSLLDTAFIGSSAVLMLYITIFASFYVNRDYSVNNYRVLIGTGLSRTRIITTKYVVFLIVSFVIISIHVAIAMGIPIILNKLILSAEQIQTMLLYFFVYVAVISVVFFISIISKTLIKSIMLNLAFIIISSIIVSFSSMSLVPIIPLQSLQFISSVEGEEHIVIISTLFYVVASYIASYVTFLKQEL</sequence>
<feature type="transmembrane region" description="Helical" evidence="1">
    <location>
        <begin position="15"/>
        <end position="37"/>
    </location>
</feature>
<feature type="transmembrane region" description="Helical" evidence="1">
    <location>
        <begin position="204"/>
        <end position="224"/>
    </location>
</feature>